<organism evidence="2 3">
    <name type="scientific">Nepenthes gracilis</name>
    <name type="common">Slender pitcher plant</name>
    <dbReference type="NCBI Taxonomy" id="150966"/>
    <lineage>
        <taxon>Eukaryota</taxon>
        <taxon>Viridiplantae</taxon>
        <taxon>Streptophyta</taxon>
        <taxon>Embryophyta</taxon>
        <taxon>Tracheophyta</taxon>
        <taxon>Spermatophyta</taxon>
        <taxon>Magnoliopsida</taxon>
        <taxon>eudicotyledons</taxon>
        <taxon>Gunneridae</taxon>
        <taxon>Pentapetalae</taxon>
        <taxon>Caryophyllales</taxon>
        <taxon>Nepenthaceae</taxon>
        <taxon>Nepenthes</taxon>
    </lineage>
</organism>
<reference evidence="2" key="1">
    <citation type="submission" date="2023-05" db="EMBL/GenBank/DDBJ databases">
        <title>Nepenthes gracilis genome sequencing.</title>
        <authorList>
            <person name="Fukushima K."/>
        </authorList>
    </citation>
    <scope>NUCLEOTIDE SEQUENCE</scope>
    <source>
        <strain evidence="2">SING2019-196</strain>
    </source>
</reference>
<dbReference type="AlphaFoldDB" id="A0AAD3S4P3"/>
<dbReference type="GO" id="GO:0004057">
    <property type="term" value="F:arginyl-tRNA--protein transferase activity"/>
    <property type="evidence" value="ECO:0007669"/>
    <property type="project" value="InterPro"/>
</dbReference>
<dbReference type="PANTHER" id="PTHR21367">
    <property type="entry name" value="ARGININE-TRNA-PROTEIN TRANSFERASE 1"/>
    <property type="match status" value="1"/>
</dbReference>
<proteinExistence type="predicted"/>
<dbReference type="GO" id="GO:0005737">
    <property type="term" value="C:cytoplasm"/>
    <property type="evidence" value="ECO:0007669"/>
    <property type="project" value="TreeGrafter"/>
</dbReference>
<accession>A0AAD3S4P3</accession>
<dbReference type="InterPro" id="IPR007472">
    <property type="entry name" value="N-end_Aminoacyl_Trfase_C"/>
</dbReference>
<dbReference type="EMBL" id="BSYO01000005">
    <property type="protein sequence ID" value="GMH04206.1"/>
    <property type="molecule type" value="Genomic_DNA"/>
</dbReference>
<dbReference type="Proteomes" id="UP001279734">
    <property type="component" value="Unassembled WGS sequence"/>
</dbReference>
<dbReference type="PIRSF" id="PIRSF037207">
    <property type="entry name" value="ATE1_euk"/>
    <property type="match status" value="1"/>
</dbReference>
<dbReference type="InterPro" id="IPR016181">
    <property type="entry name" value="Acyl_CoA_acyltransferase"/>
</dbReference>
<dbReference type="SUPFAM" id="SSF55729">
    <property type="entry name" value="Acyl-CoA N-acyltransferases (Nat)"/>
    <property type="match status" value="1"/>
</dbReference>
<evidence type="ECO:0000313" key="2">
    <source>
        <dbReference type="EMBL" id="GMH04206.1"/>
    </source>
</evidence>
<dbReference type="InterPro" id="IPR017137">
    <property type="entry name" value="Arg-tRNA-P_Trfase_1_euk"/>
</dbReference>
<sequence>MEVHNDTPDEVTKSSYMRFLVDTPLICVPPTGNGSVPPCGFGSFHQQYVIDGQLVAVGVIDILPKCLSSKYLFWDPDLAFLSLGKYSALQEIGWVKENQPFCPSLQYYYLGYYIHSCSKMRYKAAYCPSELLCPLRYQWVPFNVAKHLFDRTKYVVLSDFSSSQNGESSLLQEPENPMDLHHTDLDHCDSNDVRVDGDEEMVDPNSEWSDDDFFPETSDLASFETEDDVSDILIELKGYRVRFKDLLRALGPVEKSYLEDQLSRYMKGVVLQMVKNVQSSTDGCPSEP</sequence>
<evidence type="ECO:0000259" key="1">
    <source>
        <dbReference type="Pfam" id="PF04377"/>
    </source>
</evidence>
<evidence type="ECO:0000313" key="3">
    <source>
        <dbReference type="Proteomes" id="UP001279734"/>
    </source>
</evidence>
<protein>
    <recommendedName>
        <fullName evidence="1">N-end rule aminoacyl transferase C-terminal domain-containing protein</fullName>
    </recommendedName>
</protein>
<dbReference type="Pfam" id="PF04377">
    <property type="entry name" value="ATE_C"/>
    <property type="match status" value="1"/>
</dbReference>
<name>A0AAD3S4P3_NEPGR</name>
<comment type="caution">
    <text evidence="2">The sequence shown here is derived from an EMBL/GenBank/DDBJ whole genome shotgun (WGS) entry which is preliminary data.</text>
</comment>
<feature type="domain" description="N-end rule aminoacyl transferase C-terminal" evidence="1">
    <location>
        <begin position="2"/>
        <end position="133"/>
    </location>
</feature>
<dbReference type="PANTHER" id="PTHR21367:SF1">
    <property type="entry name" value="ARGINYL-TRNA--PROTEIN TRANSFERASE 1"/>
    <property type="match status" value="1"/>
</dbReference>
<gene>
    <name evidence="2" type="ORF">Nepgr_006045</name>
</gene>
<dbReference type="InterPro" id="IPR030700">
    <property type="entry name" value="N-end_Aminoacyl_Trfase"/>
</dbReference>
<keyword evidence="3" id="KW-1185">Reference proteome</keyword>